<dbReference type="InterPro" id="IPR037523">
    <property type="entry name" value="VOC_core"/>
</dbReference>
<comment type="caution">
    <text evidence="2">The sequence shown here is derived from an EMBL/GenBank/DDBJ whole genome shotgun (WGS) entry which is preliminary data.</text>
</comment>
<dbReference type="InterPro" id="IPR029068">
    <property type="entry name" value="Glyas_Bleomycin-R_OHBP_Dase"/>
</dbReference>
<organism evidence="2 3">
    <name type="scientific">Microlunatus endophyticus</name>
    <dbReference type="NCBI Taxonomy" id="1716077"/>
    <lineage>
        <taxon>Bacteria</taxon>
        <taxon>Bacillati</taxon>
        <taxon>Actinomycetota</taxon>
        <taxon>Actinomycetes</taxon>
        <taxon>Propionibacteriales</taxon>
        <taxon>Propionibacteriaceae</taxon>
        <taxon>Microlunatus</taxon>
    </lineage>
</organism>
<gene>
    <name evidence="2" type="ORF">GCM10011575_09290</name>
</gene>
<dbReference type="PROSITE" id="PS51819">
    <property type="entry name" value="VOC"/>
    <property type="match status" value="1"/>
</dbReference>
<protein>
    <submittedName>
        <fullName evidence="2">Glyoxalase</fullName>
    </submittedName>
</protein>
<dbReference type="EMBL" id="BMMZ01000002">
    <property type="protein sequence ID" value="GGL53068.1"/>
    <property type="molecule type" value="Genomic_DNA"/>
</dbReference>
<accession>A0A917S2F4</accession>
<dbReference type="PANTHER" id="PTHR36437">
    <property type="entry name" value="GLYOXALASE/BLEOMYCIN RESISTANCE PROTEIN/DIOXYGENASE"/>
    <property type="match status" value="1"/>
</dbReference>
<sequence>MTTVTGISTAMFAVADQDVAIAFYTQRLGWELRSETRFTEGDDAGRWVEVAPPGSEAVLALNLPMGGAPGGGSIGVVASDVNAEYERLTATAGIEVGQPLGGEGPVPKMFSVTDPDGNWIWIVQATD</sequence>
<dbReference type="AlphaFoldDB" id="A0A917S2F4"/>
<evidence type="ECO:0000313" key="2">
    <source>
        <dbReference type="EMBL" id="GGL53068.1"/>
    </source>
</evidence>
<dbReference type="PANTHER" id="PTHR36437:SF2">
    <property type="entry name" value="GLYOXALASE_BLEOMYCIN RESISTANCE PROTEIN_DIOXYGENASE"/>
    <property type="match status" value="1"/>
</dbReference>
<keyword evidence="3" id="KW-1185">Reference proteome</keyword>
<dbReference type="InterPro" id="IPR004360">
    <property type="entry name" value="Glyas_Fos-R_dOase_dom"/>
</dbReference>
<feature type="domain" description="VOC" evidence="1">
    <location>
        <begin position="6"/>
        <end position="125"/>
    </location>
</feature>
<reference evidence="2" key="1">
    <citation type="journal article" date="2014" name="Int. J. Syst. Evol. Microbiol.">
        <title>Complete genome sequence of Corynebacterium casei LMG S-19264T (=DSM 44701T), isolated from a smear-ripened cheese.</title>
        <authorList>
            <consortium name="US DOE Joint Genome Institute (JGI-PGF)"/>
            <person name="Walter F."/>
            <person name="Albersmeier A."/>
            <person name="Kalinowski J."/>
            <person name="Ruckert C."/>
        </authorList>
    </citation>
    <scope>NUCLEOTIDE SEQUENCE</scope>
    <source>
        <strain evidence="2">CGMCC 4.7306</strain>
    </source>
</reference>
<reference evidence="2" key="2">
    <citation type="submission" date="2020-09" db="EMBL/GenBank/DDBJ databases">
        <authorList>
            <person name="Sun Q."/>
            <person name="Zhou Y."/>
        </authorList>
    </citation>
    <scope>NUCLEOTIDE SEQUENCE</scope>
    <source>
        <strain evidence="2">CGMCC 4.7306</strain>
    </source>
</reference>
<proteinExistence type="predicted"/>
<dbReference type="Pfam" id="PF00903">
    <property type="entry name" value="Glyoxalase"/>
    <property type="match status" value="1"/>
</dbReference>
<dbReference type="Gene3D" id="3.10.180.10">
    <property type="entry name" value="2,3-Dihydroxybiphenyl 1,2-Dioxygenase, domain 1"/>
    <property type="match status" value="1"/>
</dbReference>
<dbReference type="RefSeq" id="WP_188894013.1">
    <property type="nucleotide sequence ID" value="NZ_BMMZ01000002.1"/>
</dbReference>
<evidence type="ECO:0000259" key="1">
    <source>
        <dbReference type="PROSITE" id="PS51819"/>
    </source>
</evidence>
<name>A0A917S2F4_9ACTN</name>
<dbReference type="Proteomes" id="UP000613840">
    <property type="component" value="Unassembled WGS sequence"/>
</dbReference>
<dbReference type="SUPFAM" id="SSF54593">
    <property type="entry name" value="Glyoxalase/Bleomycin resistance protein/Dihydroxybiphenyl dioxygenase"/>
    <property type="match status" value="1"/>
</dbReference>
<evidence type="ECO:0000313" key="3">
    <source>
        <dbReference type="Proteomes" id="UP000613840"/>
    </source>
</evidence>